<evidence type="ECO:0000256" key="1">
    <source>
        <dbReference type="ARBA" id="ARBA00006432"/>
    </source>
</evidence>
<reference evidence="5" key="1">
    <citation type="submission" date="2019-11" db="EMBL/GenBank/DDBJ databases">
        <authorList>
            <person name="Feng L."/>
        </authorList>
    </citation>
    <scope>NUCLEOTIDE SEQUENCE</scope>
    <source>
        <strain evidence="5">CUreolyticusLFYP111</strain>
    </source>
</reference>
<dbReference type="InterPro" id="IPR000873">
    <property type="entry name" value="AMP-dep_synth/lig_dom"/>
</dbReference>
<dbReference type="SUPFAM" id="SSF56801">
    <property type="entry name" value="Acetyl-CoA synthetase-like"/>
    <property type="match status" value="1"/>
</dbReference>
<dbReference type="RefSeq" id="WP_156847636.1">
    <property type="nucleotide sequence ID" value="NZ_CACRSK010000006.1"/>
</dbReference>
<evidence type="ECO:0000313" key="5">
    <source>
        <dbReference type="EMBL" id="VYT04180.1"/>
    </source>
</evidence>
<dbReference type="GO" id="GO:0004467">
    <property type="term" value="F:long-chain fatty acid-CoA ligase activity"/>
    <property type="evidence" value="ECO:0007669"/>
    <property type="project" value="UniProtKB-EC"/>
</dbReference>
<dbReference type="GO" id="GO:0031956">
    <property type="term" value="F:medium-chain fatty acid-CoA ligase activity"/>
    <property type="evidence" value="ECO:0007669"/>
    <property type="project" value="TreeGrafter"/>
</dbReference>
<dbReference type="Gene3D" id="3.30.300.30">
    <property type="match status" value="1"/>
</dbReference>
<dbReference type="InterPro" id="IPR054545">
    <property type="entry name" value="ApeI-like"/>
</dbReference>
<feature type="domain" description="AMP-dependent synthetase/ligase" evidence="3">
    <location>
        <begin position="90"/>
        <end position="244"/>
    </location>
</feature>
<dbReference type="AlphaFoldDB" id="A0A6N2TET0"/>
<evidence type="ECO:0000259" key="3">
    <source>
        <dbReference type="Pfam" id="PF00501"/>
    </source>
</evidence>
<dbReference type="InterPro" id="IPR042099">
    <property type="entry name" value="ANL_N_sf"/>
</dbReference>
<comment type="similarity">
    <text evidence="1">Belongs to the ATP-dependent AMP-binding enzyme family.</text>
</comment>
<dbReference type="InterPro" id="IPR045851">
    <property type="entry name" value="AMP-bd_C_sf"/>
</dbReference>
<feature type="domain" description="ApeI dehydratase-like" evidence="4">
    <location>
        <begin position="413"/>
        <end position="499"/>
    </location>
</feature>
<dbReference type="Pfam" id="PF00501">
    <property type="entry name" value="AMP-binding"/>
    <property type="match status" value="1"/>
</dbReference>
<name>A0A6N2TET0_9BACT</name>
<organism evidence="5">
    <name type="scientific">Campylobacter ureolyticus</name>
    <dbReference type="NCBI Taxonomy" id="827"/>
    <lineage>
        <taxon>Bacteria</taxon>
        <taxon>Pseudomonadati</taxon>
        <taxon>Campylobacterota</taxon>
        <taxon>Epsilonproteobacteria</taxon>
        <taxon>Campylobacterales</taxon>
        <taxon>Campylobacteraceae</taxon>
        <taxon>Campylobacter</taxon>
    </lineage>
</organism>
<dbReference type="Gene3D" id="3.10.129.10">
    <property type="entry name" value="Hotdog Thioesterase"/>
    <property type="match status" value="1"/>
</dbReference>
<protein>
    <submittedName>
        <fullName evidence="5">Long-chain-fatty-acid--CoA ligase</fullName>
        <ecNumber evidence="5">6.2.1.3</ecNumber>
    </submittedName>
</protein>
<dbReference type="Gene3D" id="3.40.50.12780">
    <property type="entry name" value="N-terminal domain of ligase-like"/>
    <property type="match status" value="1"/>
</dbReference>
<accession>A0A6N2TET0</accession>
<dbReference type="Pfam" id="PF22818">
    <property type="entry name" value="ApeI-like"/>
    <property type="match status" value="1"/>
</dbReference>
<evidence type="ECO:0000259" key="4">
    <source>
        <dbReference type="Pfam" id="PF22818"/>
    </source>
</evidence>
<dbReference type="PANTHER" id="PTHR43201:SF5">
    <property type="entry name" value="MEDIUM-CHAIN ACYL-COA LIGASE ACSF2, MITOCHONDRIAL"/>
    <property type="match status" value="1"/>
</dbReference>
<evidence type="ECO:0000256" key="2">
    <source>
        <dbReference type="ARBA" id="ARBA00022598"/>
    </source>
</evidence>
<proteinExistence type="inferred from homology"/>
<dbReference type="EC" id="6.2.1.3" evidence="5"/>
<keyword evidence="2 5" id="KW-0436">Ligase</keyword>
<sequence>MFNDKLYFILEKKELKDVLLLMPSFATWLKQSKIEEISINLNNIFEFFIAFFATSSLNIKCHINSDFGYILDDESFKKIELKKTDEKIVIDENFNFFVRTSGSTAKSKSIQKSIKQMFSEAKALNDFLNLKDLNFYSSVSHLHLFGLTFKVFLPLISGGKVYSAVLNYPESLYEIDFKNSIYITSPTILNVISKHDDLPNLSELKLMITAGSKLKERVRSELLDKFKVDIMEIYGSSESGVVARNFGSGFELFDNVSVSITKENQLLISSPWCDEFLSSDTGRVDGKKLTLFGRADRIVKLNDFRFYLDEAEEWLDTHKFVKDAKCALLDDNTRVKTLISLSELGKKEFLKGGKKAITTELKSFCRDKFKTNLRHFKIVEEIKYNQNGKFSKNDFVNSFCNYKKPLLKRVDEKNSNGEYKFESYMSEELFFYEGHFNNYPITPGFIELGLIYDALNELGFNIDDIVAIKNIKFTALLRPFERIILTLKQEKNRVECKIEGKTRYASARVVFREQDE</sequence>
<dbReference type="EMBL" id="CACRSK010000006">
    <property type="protein sequence ID" value="VYT04180.1"/>
    <property type="molecule type" value="Genomic_DNA"/>
</dbReference>
<dbReference type="PANTHER" id="PTHR43201">
    <property type="entry name" value="ACYL-COA SYNTHETASE"/>
    <property type="match status" value="1"/>
</dbReference>
<gene>
    <name evidence="5" type="primary">lcfB</name>
    <name evidence="5" type="ORF">CULFYP111_01347</name>
</gene>